<keyword evidence="3" id="KW-0812">Transmembrane</keyword>
<keyword evidence="11" id="KW-1185">Reference proteome</keyword>
<keyword evidence="5" id="KW-0735">Signal-anchor</keyword>
<evidence type="ECO:0000256" key="9">
    <source>
        <dbReference type="SAM" id="MobiDB-lite"/>
    </source>
</evidence>
<keyword evidence="4" id="KW-0256">Endoplasmic reticulum</keyword>
<dbReference type="OrthoDB" id="10261524at2759"/>
<dbReference type="GO" id="GO:0006465">
    <property type="term" value="P:signal peptide processing"/>
    <property type="evidence" value="ECO:0007669"/>
    <property type="project" value="InterPro"/>
</dbReference>
<dbReference type="GO" id="GO:0045047">
    <property type="term" value="P:protein targeting to ER"/>
    <property type="evidence" value="ECO:0007669"/>
    <property type="project" value="TreeGrafter"/>
</dbReference>
<evidence type="ECO:0000256" key="6">
    <source>
        <dbReference type="ARBA" id="ARBA00022989"/>
    </source>
</evidence>
<reference evidence="10" key="1">
    <citation type="submission" date="2013-10" db="EMBL/GenBank/DDBJ databases">
        <title>Genomic analysis of the causative agents of coccidiosis in chickens.</title>
        <authorList>
            <person name="Reid A.J."/>
            <person name="Blake D."/>
            <person name="Billington K."/>
            <person name="Browne H."/>
            <person name="Dunn M."/>
            <person name="Hung S."/>
            <person name="Kawahara F."/>
            <person name="Miranda-Saavedra D."/>
            <person name="Mourier T."/>
            <person name="Nagra H."/>
            <person name="Otto T.D."/>
            <person name="Rawlings N."/>
            <person name="Sanchez A."/>
            <person name="Sanders M."/>
            <person name="Subramaniam C."/>
            <person name="Tay Y."/>
            <person name="Dear P."/>
            <person name="Doerig C."/>
            <person name="Gruber A."/>
            <person name="Parkinson J."/>
            <person name="Shirley M."/>
            <person name="Wan K.L."/>
            <person name="Berriman M."/>
            <person name="Tomley F."/>
            <person name="Pain A."/>
        </authorList>
    </citation>
    <scope>NUCLEOTIDE SEQUENCE [LARGE SCALE GENOMIC DNA]</scope>
    <source>
        <strain evidence="10">Houghton</strain>
    </source>
</reference>
<protein>
    <recommendedName>
        <fullName evidence="8">Signal peptidase complex subunit 3</fullName>
    </recommendedName>
</protein>
<dbReference type="Proteomes" id="UP000030744">
    <property type="component" value="Unassembled WGS sequence"/>
</dbReference>
<dbReference type="GO" id="GO:0005787">
    <property type="term" value="C:signal peptidase complex"/>
    <property type="evidence" value="ECO:0007669"/>
    <property type="project" value="InterPro"/>
</dbReference>
<evidence type="ECO:0000256" key="4">
    <source>
        <dbReference type="ARBA" id="ARBA00022824"/>
    </source>
</evidence>
<comment type="subcellular location">
    <subcellularLocation>
        <location evidence="1">Endoplasmic reticulum membrane</location>
        <topology evidence="1">Single-pass type II membrane protein</topology>
    </subcellularLocation>
</comment>
<reference evidence="10" key="2">
    <citation type="submission" date="2013-10" db="EMBL/GenBank/DDBJ databases">
        <authorList>
            <person name="Aslett M."/>
        </authorList>
    </citation>
    <scope>NUCLEOTIDE SEQUENCE [LARGE SCALE GENOMIC DNA]</scope>
    <source>
        <strain evidence="10">Houghton</strain>
    </source>
</reference>
<dbReference type="PANTHER" id="PTHR12804">
    <property type="entry name" value="MICROSOMAL SIGNAL PEPTIDASE 23 KD SUBUNIT SPC22/23"/>
    <property type="match status" value="1"/>
</dbReference>
<dbReference type="InterPro" id="IPR007653">
    <property type="entry name" value="SPC3"/>
</dbReference>
<evidence type="ECO:0000313" key="11">
    <source>
        <dbReference type="Proteomes" id="UP000030744"/>
    </source>
</evidence>
<evidence type="ECO:0000313" key="10">
    <source>
        <dbReference type="EMBL" id="CDJ29865.1"/>
    </source>
</evidence>
<evidence type="ECO:0000256" key="2">
    <source>
        <dbReference type="ARBA" id="ARBA00009289"/>
    </source>
</evidence>
<evidence type="ECO:0000256" key="1">
    <source>
        <dbReference type="ARBA" id="ARBA00004648"/>
    </source>
</evidence>
<feature type="compositionally biased region" description="Low complexity" evidence="9">
    <location>
        <begin position="173"/>
        <end position="182"/>
    </location>
</feature>
<feature type="region of interest" description="Disordered" evidence="9">
    <location>
        <begin position="169"/>
        <end position="199"/>
    </location>
</feature>
<sequence length="199" mass="22190">MENYLNRANALFCSLMVSMGVLALGNIASSFFLVGPISGSVSAREVYGFGYNYALNGDQAVVSLDIKADLQGLFQWNAKQLFVFVVAEYETPQHPSNQVVIYDRIITDESASVLNLVNVPAKYHLRDKGKGLRGRDITLKLQVVYHPIVGRIYTQTLATSTFRMPAQYDRVTQQKQQEQQRQQAKEAADAAAVKPEDLQ</sequence>
<proteinExistence type="inferred from homology"/>
<accession>U6JWN5</accession>
<organism evidence="10 11">
    <name type="scientific">Eimeria mitis</name>
    <dbReference type="NCBI Taxonomy" id="44415"/>
    <lineage>
        <taxon>Eukaryota</taxon>
        <taxon>Sar</taxon>
        <taxon>Alveolata</taxon>
        <taxon>Apicomplexa</taxon>
        <taxon>Conoidasida</taxon>
        <taxon>Coccidia</taxon>
        <taxon>Eucoccidiorida</taxon>
        <taxon>Eimeriorina</taxon>
        <taxon>Eimeriidae</taxon>
        <taxon>Eimeria</taxon>
    </lineage>
</organism>
<dbReference type="AlphaFoldDB" id="U6JWN5"/>
<dbReference type="PANTHER" id="PTHR12804:SF0">
    <property type="entry name" value="SIGNAL PEPTIDASE COMPLEX SUBUNIT 3"/>
    <property type="match status" value="1"/>
</dbReference>
<dbReference type="EMBL" id="HG682161">
    <property type="protein sequence ID" value="CDJ29865.1"/>
    <property type="molecule type" value="Genomic_DNA"/>
</dbReference>
<dbReference type="PIRSF" id="PIRSF016089">
    <property type="entry name" value="SPC22"/>
    <property type="match status" value="1"/>
</dbReference>
<evidence type="ECO:0000256" key="5">
    <source>
        <dbReference type="ARBA" id="ARBA00022968"/>
    </source>
</evidence>
<evidence type="ECO:0000256" key="7">
    <source>
        <dbReference type="ARBA" id="ARBA00023136"/>
    </source>
</evidence>
<evidence type="ECO:0000256" key="3">
    <source>
        <dbReference type="ARBA" id="ARBA00022692"/>
    </source>
</evidence>
<comment type="similarity">
    <text evidence="2">Belongs to the SPCS3 family.</text>
</comment>
<dbReference type="Pfam" id="PF04573">
    <property type="entry name" value="SPC22"/>
    <property type="match status" value="1"/>
</dbReference>
<evidence type="ECO:0000256" key="8">
    <source>
        <dbReference type="ARBA" id="ARBA00029556"/>
    </source>
</evidence>
<name>U6JWN5_9EIME</name>
<keyword evidence="6" id="KW-1133">Transmembrane helix</keyword>
<dbReference type="GeneID" id="25379993"/>
<keyword evidence="7" id="KW-0472">Membrane</keyword>
<dbReference type="RefSeq" id="XP_013352434.1">
    <property type="nucleotide sequence ID" value="XM_013496980.1"/>
</dbReference>
<feature type="compositionally biased region" description="Basic and acidic residues" evidence="9">
    <location>
        <begin position="183"/>
        <end position="199"/>
    </location>
</feature>
<dbReference type="VEuPathDB" id="ToxoDB:EMH_0053210"/>
<gene>
    <name evidence="10" type="ORF">EMH_0053210</name>
</gene>